<dbReference type="Pfam" id="PF06468">
    <property type="entry name" value="Spond_N"/>
    <property type="match status" value="1"/>
</dbReference>
<evidence type="ECO:0000256" key="1">
    <source>
        <dbReference type="ARBA" id="ARBA00022729"/>
    </source>
</evidence>
<dbReference type="Pfam" id="PF18962">
    <property type="entry name" value="Por_Secre_tail"/>
    <property type="match status" value="1"/>
</dbReference>
<protein>
    <submittedName>
        <fullName evidence="4">Spondin domain-containing protein</fullName>
    </submittedName>
</protein>
<dbReference type="NCBIfam" id="NF038123">
    <property type="entry name" value="NF038123_dom"/>
    <property type="match status" value="1"/>
</dbReference>
<reference evidence="5" key="1">
    <citation type="journal article" date="2019" name="Int. J. Syst. Evol. Microbiol.">
        <title>The Global Catalogue of Microorganisms (GCM) 10K type strain sequencing project: providing services to taxonomists for standard genome sequencing and annotation.</title>
        <authorList>
            <consortium name="The Broad Institute Genomics Platform"/>
            <consortium name="The Broad Institute Genome Sequencing Center for Infectious Disease"/>
            <person name="Wu L."/>
            <person name="Ma J."/>
        </authorList>
    </citation>
    <scope>NUCLEOTIDE SEQUENCE [LARGE SCALE GENOMIC DNA]</scope>
    <source>
        <strain evidence="5">KCTC 42903</strain>
    </source>
</reference>
<comment type="caution">
    <text evidence="4">The sequence shown here is derived from an EMBL/GenBank/DDBJ whole genome shotgun (WGS) entry which is preliminary data.</text>
</comment>
<gene>
    <name evidence="4" type="ORF">ACFSQS_06935</name>
</gene>
<evidence type="ECO:0000256" key="2">
    <source>
        <dbReference type="SAM" id="SignalP"/>
    </source>
</evidence>
<proteinExistence type="predicted"/>
<sequence length="319" mass="34300">MKNFTSHTVLVLCLLITPNFYAQSIANYTIVFESFWETPAADATNGISSIPLPSNPHWSPIAIATHQTANSILEMGTAASAGIELIAEEGLTSAFESEVTANTDADKFIIGNGLNAAQGTITTSIQVSSDYPFVSLASMIAPSPDWFIAVNSENLRSGNHAINNGWKTTYTVDVFPYDAGTEEGNGYSGNNAATNPKDVITSLLDMAPFDGVNTNMSHRIGTVTFNYIDSTLSLDNINDLENVSIHPNPSKGKITLSNLKNKDLISASIYNILGRLVKDIPVKKGLSKLNIDLTHLNKGVYLLNIKTANSTTTKKLVIN</sequence>
<dbReference type="NCBIfam" id="TIGR04183">
    <property type="entry name" value="Por_Secre_tail"/>
    <property type="match status" value="1"/>
</dbReference>
<dbReference type="InterPro" id="IPR038678">
    <property type="entry name" value="Spondin_N_sf"/>
</dbReference>
<keyword evidence="5" id="KW-1185">Reference proteome</keyword>
<dbReference type="EMBL" id="JBHULK010000002">
    <property type="protein sequence ID" value="MFD2534837.1"/>
    <property type="molecule type" value="Genomic_DNA"/>
</dbReference>
<accession>A0ABW5JTK4</accession>
<dbReference type="RefSeq" id="WP_388016164.1">
    <property type="nucleotide sequence ID" value="NZ_JBHUDT010000002.1"/>
</dbReference>
<evidence type="ECO:0000313" key="4">
    <source>
        <dbReference type="EMBL" id="MFD2534837.1"/>
    </source>
</evidence>
<dbReference type="Proteomes" id="UP001597441">
    <property type="component" value="Unassembled WGS sequence"/>
</dbReference>
<evidence type="ECO:0000259" key="3">
    <source>
        <dbReference type="PROSITE" id="PS51020"/>
    </source>
</evidence>
<keyword evidence="1 2" id="KW-0732">Signal</keyword>
<organism evidence="4 5">
    <name type="scientific">Gelatiniphilus marinus</name>
    <dbReference type="NCBI Taxonomy" id="1759464"/>
    <lineage>
        <taxon>Bacteria</taxon>
        <taxon>Pseudomonadati</taxon>
        <taxon>Bacteroidota</taxon>
        <taxon>Flavobacteriia</taxon>
        <taxon>Flavobacteriales</taxon>
        <taxon>Flavobacteriaceae</taxon>
        <taxon>Gelatiniphilus</taxon>
    </lineage>
</organism>
<dbReference type="InterPro" id="IPR026444">
    <property type="entry name" value="Secre_tail"/>
</dbReference>
<dbReference type="InterPro" id="IPR009465">
    <property type="entry name" value="Spondin_N"/>
</dbReference>
<feature type="signal peptide" evidence="2">
    <location>
        <begin position="1"/>
        <end position="22"/>
    </location>
</feature>
<name>A0ABW5JTK4_9FLAO</name>
<feature type="chain" id="PRO_5046244199" evidence="2">
    <location>
        <begin position="23"/>
        <end position="319"/>
    </location>
</feature>
<feature type="domain" description="Spondin" evidence="3">
    <location>
        <begin position="16"/>
        <end position="211"/>
    </location>
</feature>
<dbReference type="PROSITE" id="PS51020">
    <property type="entry name" value="SPONDIN"/>
    <property type="match status" value="1"/>
</dbReference>
<dbReference type="Gene3D" id="2.60.40.2130">
    <property type="entry name" value="F-spondin domain"/>
    <property type="match status" value="1"/>
</dbReference>
<evidence type="ECO:0000313" key="5">
    <source>
        <dbReference type="Proteomes" id="UP001597441"/>
    </source>
</evidence>